<evidence type="ECO:0000313" key="3">
    <source>
        <dbReference type="Proteomes" id="UP001059836"/>
    </source>
</evidence>
<dbReference type="InterPro" id="IPR009959">
    <property type="entry name" value="Cyclase_SnoaL-like"/>
</dbReference>
<name>A0ABX6IF66_9ACTN</name>
<dbReference type="Pfam" id="PF12680">
    <property type="entry name" value="SnoaL_2"/>
    <property type="match status" value="1"/>
</dbReference>
<dbReference type="InterPro" id="IPR037401">
    <property type="entry name" value="SnoaL-like"/>
</dbReference>
<dbReference type="Gene3D" id="3.10.450.50">
    <property type="match status" value="2"/>
</dbReference>
<gene>
    <name evidence="2" type="ORF">GII31_05800</name>
</gene>
<proteinExistence type="predicted"/>
<evidence type="ECO:0000259" key="1">
    <source>
        <dbReference type="Pfam" id="PF12680"/>
    </source>
</evidence>
<dbReference type="RefSeq" id="WP_213247639.1">
    <property type="nucleotide sequence ID" value="NZ_CP045806.1"/>
</dbReference>
<protein>
    <recommendedName>
        <fullName evidence="1">SnoaL-like domain-containing protein</fullName>
    </recommendedName>
</protein>
<feature type="domain" description="SnoaL-like" evidence="1">
    <location>
        <begin position="141"/>
        <end position="234"/>
    </location>
</feature>
<dbReference type="PANTHER" id="PTHR38436:SF1">
    <property type="entry name" value="ESTER CYCLASE"/>
    <property type="match status" value="1"/>
</dbReference>
<dbReference type="Proteomes" id="UP001059836">
    <property type="component" value="Chromosome"/>
</dbReference>
<dbReference type="InterPro" id="IPR032710">
    <property type="entry name" value="NTF2-like_dom_sf"/>
</dbReference>
<dbReference type="SUPFAM" id="SSF54427">
    <property type="entry name" value="NTF2-like"/>
    <property type="match status" value="2"/>
</dbReference>
<accession>A0ABX6IF66</accession>
<organism evidence="2 3">
    <name type="scientific">Gordonia pseudamarae</name>
    <dbReference type="NCBI Taxonomy" id="2831662"/>
    <lineage>
        <taxon>Bacteria</taxon>
        <taxon>Bacillati</taxon>
        <taxon>Actinomycetota</taxon>
        <taxon>Actinomycetes</taxon>
        <taxon>Mycobacteriales</taxon>
        <taxon>Gordoniaceae</taxon>
        <taxon>Gordonia</taxon>
    </lineage>
</organism>
<evidence type="ECO:0000313" key="2">
    <source>
        <dbReference type="EMBL" id="QHN34486.1"/>
    </source>
</evidence>
<dbReference type="EMBL" id="CP045809">
    <property type="protein sequence ID" value="QHN34486.1"/>
    <property type="molecule type" value="Genomic_DNA"/>
</dbReference>
<reference evidence="2" key="1">
    <citation type="journal article" date="2021" name="Nat. Microbiol.">
        <title>Cocultivation of an ultrasmall environmental parasitic bacterium with lytic ability against bacteria associated with wastewater foams.</title>
        <authorList>
            <person name="Batinovic S."/>
            <person name="Rose J.J.A."/>
            <person name="Ratcliffe J."/>
            <person name="Seviour R.J."/>
            <person name="Petrovski S."/>
        </authorList>
    </citation>
    <scope>NUCLEOTIDE SEQUENCE</scope>
    <source>
        <strain evidence="2">CON9</strain>
    </source>
</reference>
<keyword evidence="3" id="KW-1185">Reference proteome</keyword>
<sequence length="252" mass="27294">MSSVKEAVVAATTRLFVEQDTTVVAEAFGPTYVQHSAIAADGIEGLNGLANNLPEGFSYALSRVVADDSLVVLHGVYTGFGPDPLVSFDVFRADNGRIVEHWDALTPQVTETVSGHSQTDGTTEVRELDQTDANKKLVAEFAEKVLIGQDYSVLTDYISTETYIQHNPEAGDGLDGFGAAVGRWAEGGKNLVYKQVHQVVAEGNFVFTRAEGEFGVPVVYSDLWRVENGKIVEHWDVVVPIPAEIPHTNGLF</sequence>
<dbReference type="PANTHER" id="PTHR38436">
    <property type="entry name" value="POLYKETIDE CYCLASE SNOAL-LIKE DOMAIN"/>
    <property type="match status" value="1"/>
</dbReference>